<comment type="caution">
    <text evidence="2">The sequence shown here is derived from an EMBL/GenBank/DDBJ whole genome shotgun (WGS) entry which is preliminary data.</text>
</comment>
<sequence length="113" mass="12500">AITLKMEIPGPMPPLIREMLENPEAFEDQAESTEKKPEVEPPAPPPALLTMKKEQEDEDDSWATENGSEPSPEEEDDDDDDVEEERGTDSDGEAWGGQEPNVDVSRKSHVGRA</sequence>
<feature type="region of interest" description="Disordered" evidence="1">
    <location>
        <begin position="1"/>
        <end position="113"/>
    </location>
</feature>
<protein>
    <submittedName>
        <fullName evidence="2">Uncharacterized protein</fullName>
    </submittedName>
</protein>
<gene>
    <name evidence="2" type="ORF">M9458_045930</name>
</gene>
<feature type="non-terminal residue" evidence="2">
    <location>
        <position position="113"/>
    </location>
</feature>
<name>A0ABD0N8J5_CIRMR</name>
<evidence type="ECO:0000256" key="1">
    <source>
        <dbReference type="SAM" id="MobiDB-lite"/>
    </source>
</evidence>
<reference evidence="2 3" key="1">
    <citation type="submission" date="2024-05" db="EMBL/GenBank/DDBJ databases">
        <title>Genome sequencing and assembly of Indian major carp, Cirrhinus mrigala (Hamilton, 1822).</title>
        <authorList>
            <person name="Mohindra V."/>
            <person name="Chowdhury L.M."/>
            <person name="Lal K."/>
            <person name="Jena J.K."/>
        </authorList>
    </citation>
    <scope>NUCLEOTIDE SEQUENCE [LARGE SCALE GENOMIC DNA]</scope>
    <source>
        <strain evidence="2">CM1030</strain>
        <tissue evidence="2">Blood</tissue>
    </source>
</reference>
<evidence type="ECO:0000313" key="2">
    <source>
        <dbReference type="EMBL" id="KAL0157854.1"/>
    </source>
</evidence>
<keyword evidence="3" id="KW-1185">Reference proteome</keyword>
<evidence type="ECO:0000313" key="3">
    <source>
        <dbReference type="Proteomes" id="UP001529510"/>
    </source>
</evidence>
<organism evidence="2 3">
    <name type="scientific">Cirrhinus mrigala</name>
    <name type="common">Mrigala</name>
    <dbReference type="NCBI Taxonomy" id="683832"/>
    <lineage>
        <taxon>Eukaryota</taxon>
        <taxon>Metazoa</taxon>
        <taxon>Chordata</taxon>
        <taxon>Craniata</taxon>
        <taxon>Vertebrata</taxon>
        <taxon>Euteleostomi</taxon>
        <taxon>Actinopterygii</taxon>
        <taxon>Neopterygii</taxon>
        <taxon>Teleostei</taxon>
        <taxon>Ostariophysi</taxon>
        <taxon>Cypriniformes</taxon>
        <taxon>Cyprinidae</taxon>
        <taxon>Labeoninae</taxon>
        <taxon>Labeonini</taxon>
        <taxon>Cirrhinus</taxon>
    </lineage>
</organism>
<dbReference type="AlphaFoldDB" id="A0ABD0N8J5"/>
<accession>A0ABD0N8J5</accession>
<feature type="compositionally biased region" description="Acidic residues" evidence="1">
    <location>
        <begin position="71"/>
        <end position="92"/>
    </location>
</feature>
<dbReference type="Proteomes" id="UP001529510">
    <property type="component" value="Unassembled WGS sequence"/>
</dbReference>
<feature type="non-terminal residue" evidence="2">
    <location>
        <position position="1"/>
    </location>
</feature>
<proteinExistence type="predicted"/>
<dbReference type="EMBL" id="JAMKFB020000023">
    <property type="protein sequence ID" value="KAL0157854.1"/>
    <property type="molecule type" value="Genomic_DNA"/>
</dbReference>